<dbReference type="STRING" id="765911.Thivi_2706"/>
<dbReference type="eggNOG" id="COG5001">
    <property type="taxonomic scope" value="Bacteria"/>
</dbReference>
<dbReference type="InterPro" id="IPR013655">
    <property type="entry name" value="PAS_fold_3"/>
</dbReference>
<dbReference type="CDD" id="cd00130">
    <property type="entry name" value="PAS"/>
    <property type="match status" value="2"/>
</dbReference>
<dbReference type="InterPro" id="IPR052155">
    <property type="entry name" value="Biofilm_reg_signaling"/>
</dbReference>
<dbReference type="PANTHER" id="PTHR44757:SF2">
    <property type="entry name" value="BIOFILM ARCHITECTURE MAINTENANCE PROTEIN MBAA"/>
    <property type="match status" value="1"/>
</dbReference>
<dbReference type="InterPro" id="IPR000700">
    <property type="entry name" value="PAS-assoc_C"/>
</dbReference>
<feature type="transmembrane region" description="Helical" evidence="1">
    <location>
        <begin position="86"/>
        <end position="107"/>
    </location>
</feature>
<dbReference type="Pfam" id="PF00563">
    <property type="entry name" value="EAL"/>
    <property type="match status" value="1"/>
</dbReference>
<dbReference type="eggNOG" id="COG2202">
    <property type="taxonomic scope" value="Bacteria"/>
</dbReference>
<keyword evidence="7" id="KW-1185">Reference proteome</keyword>
<dbReference type="PANTHER" id="PTHR44757">
    <property type="entry name" value="DIGUANYLATE CYCLASE DGCP"/>
    <property type="match status" value="1"/>
</dbReference>
<dbReference type="RefSeq" id="WP_014779059.1">
    <property type="nucleotide sequence ID" value="NC_018012.1"/>
</dbReference>
<keyword evidence="1" id="KW-0472">Membrane</keyword>
<keyword evidence="1" id="KW-1133">Transmembrane helix</keyword>
<dbReference type="InterPro" id="IPR029787">
    <property type="entry name" value="Nucleotide_cyclase"/>
</dbReference>
<dbReference type="InterPro" id="IPR035965">
    <property type="entry name" value="PAS-like_dom_sf"/>
</dbReference>
<dbReference type="OrthoDB" id="9176779at2"/>
<dbReference type="InterPro" id="IPR001610">
    <property type="entry name" value="PAC"/>
</dbReference>
<evidence type="ECO:0000259" key="4">
    <source>
        <dbReference type="PROSITE" id="PS50883"/>
    </source>
</evidence>
<dbReference type="NCBIfam" id="TIGR00229">
    <property type="entry name" value="sensory_box"/>
    <property type="match status" value="2"/>
</dbReference>
<evidence type="ECO:0000259" key="5">
    <source>
        <dbReference type="PROSITE" id="PS50887"/>
    </source>
</evidence>
<evidence type="ECO:0000313" key="7">
    <source>
        <dbReference type="Proteomes" id="UP000006062"/>
    </source>
</evidence>
<feature type="domain" description="PAS" evidence="2">
    <location>
        <begin position="334"/>
        <end position="380"/>
    </location>
</feature>
<organism evidence="6 7">
    <name type="scientific">Thiocystis violascens (strain ATCC 17096 / DSM 198 / 6111)</name>
    <name type="common">Chromatium violascens</name>
    <dbReference type="NCBI Taxonomy" id="765911"/>
    <lineage>
        <taxon>Bacteria</taxon>
        <taxon>Pseudomonadati</taxon>
        <taxon>Pseudomonadota</taxon>
        <taxon>Gammaproteobacteria</taxon>
        <taxon>Chromatiales</taxon>
        <taxon>Chromatiaceae</taxon>
        <taxon>Thiocystis</taxon>
    </lineage>
</organism>
<dbReference type="Proteomes" id="UP000006062">
    <property type="component" value="Chromosome"/>
</dbReference>
<dbReference type="CDD" id="cd01949">
    <property type="entry name" value="GGDEF"/>
    <property type="match status" value="1"/>
</dbReference>
<dbReference type="PROSITE" id="PS50113">
    <property type="entry name" value="PAC"/>
    <property type="match status" value="2"/>
</dbReference>
<keyword evidence="1" id="KW-0812">Transmembrane</keyword>
<feature type="domain" description="PAC" evidence="3">
    <location>
        <begin position="285"/>
        <end position="338"/>
    </location>
</feature>
<dbReference type="InterPro" id="IPR043128">
    <property type="entry name" value="Rev_trsase/Diguanyl_cyclase"/>
</dbReference>
<name>I3YCA7_THIV6</name>
<dbReference type="SUPFAM" id="SSF141868">
    <property type="entry name" value="EAL domain-like"/>
    <property type="match status" value="1"/>
</dbReference>
<dbReference type="Gene3D" id="3.30.70.270">
    <property type="match status" value="1"/>
</dbReference>
<feature type="transmembrane region" description="Helical" evidence="1">
    <location>
        <begin position="45"/>
        <end position="66"/>
    </location>
</feature>
<reference evidence="6 7" key="1">
    <citation type="submission" date="2012-06" db="EMBL/GenBank/DDBJ databases">
        <title>Complete sequence of Thiocystis violascens DSM 198.</title>
        <authorList>
            <consortium name="US DOE Joint Genome Institute"/>
            <person name="Lucas S."/>
            <person name="Han J."/>
            <person name="Lapidus A."/>
            <person name="Cheng J.-F."/>
            <person name="Goodwin L."/>
            <person name="Pitluck S."/>
            <person name="Peters L."/>
            <person name="Ovchinnikova G."/>
            <person name="Teshima H."/>
            <person name="Detter J.C."/>
            <person name="Han C."/>
            <person name="Tapia R."/>
            <person name="Land M."/>
            <person name="Hauser L."/>
            <person name="Kyrpides N."/>
            <person name="Ivanova N."/>
            <person name="Pagani I."/>
            <person name="Vogl K."/>
            <person name="Liu Z."/>
            <person name="Frigaard N.-U."/>
            <person name="Bryant D."/>
            <person name="Woyke T."/>
        </authorList>
    </citation>
    <scope>NUCLEOTIDE SEQUENCE [LARGE SCALE GENOMIC DNA]</scope>
    <source>
        <strain evidence="7">ATCC 17096 / DSM 198 / 6111</strain>
    </source>
</reference>
<accession>I3YCA7</accession>
<feature type="domain" description="EAL" evidence="4">
    <location>
        <begin position="638"/>
        <end position="892"/>
    </location>
</feature>
<dbReference type="InterPro" id="IPR035919">
    <property type="entry name" value="EAL_sf"/>
</dbReference>
<dbReference type="HOGENOM" id="CLU_000445_70_20_6"/>
<dbReference type="EMBL" id="CP003154">
    <property type="protein sequence ID" value="AFL74625.1"/>
    <property type="molecule type" value="Genomic_DNA"/>
</dbReference>
<dbReference type="Pfam" id="PF00990">
    <property type="entry name" value="GGDEF"/>
    <property type="match status" value="1"/>
</dbReference>
<protein>
    <submittedName>
        <fullName evidence="6">PAS domain S-box/diguanylate cyclase (GGDEF) domain-containing protein</fullName>
    </submittedName>
</protein>
<dbReference type="NCBIfam" id="TIGR00254">
    <property type="entry name" value="GGDEF"/>
    <property type="match status" value="1"/>
</dbReference>
<dbReference type="SMART" id="SM00086">
    <property type="entry name" value="PAC"/>
    <property type="match status" value="2"/>
</dbReference>
<feature type="domain" description="GGDEF" evidence="5">
    <location>
        <begin position="491"/>
        <end position="629"/>
    </location>
</feature>
<dbReference type="KEGG" id="tvi:Thivi_2706"/>
<dbReference type="SMART" id="SM00052">
    <property type="entry name" value="EAL"/>
    <property type="match status" value="1"/>
</dbReference>
<evidence type="ECO:0000313" key="6">
    <source>
        <dbReference type="EMBL" id="AFL74625.1"/>
    </source>
</evidence>
<sequence>MHARDIQSEKVLFLYAGSPFLLAVGGMTAVMMVVLHWNLVPRNGLLIWLATMILGLLGRAGLVVFFRRLPEQDRALDAHWLWRFRLGTLASGLTWGVGAVFLCQSGDPVYETFVAFAMAGISAAAITALAIDRVATLFFVIPLLAPLSARFLLDPAELALTMGLIVLLFLLVLAVIATRIQAYLEENVRLRLQAESQQRQIQTNELRWRFAIEGSGQGLWDWEIEDWDLDTGRVFYSPMWKAMLGYAEDEIAPTLTEWKTRVHPEDLAAVHGVLMRHLDGESPFYESEHRMLCQDGGYKWILDRGQVIEQTPEGMPRRMIGVHIDVTERKQAEIELRIAAAVFNAQEGILITDANQVILRVNQAFIETTGYASEEVIGQTPRLLKSGRHDRDFYAAMWSSIDATGSWKGEIWNRRKNGEVYPEWLGITALKGGDGQVTHYVATLHDITERKAAEDAIQHLAFYDALTALPNRRLLLDRLEHAMIVSERTRQVGALLFLDLDRFKELNDTYGHATGDLLLQDVARRLLGAVRDVDTVARLGGDEFVVMLEDLGENTDDARNVAAEIGAKIRVELGEPYQLAEHRHLSTPSIGVILFQGRLASVDELLSRADLAMYRAKQSGRNRLCFFDLSMQVSVDARRALKDELRIGIGQGQFVLHFQPRVDRVGRLFGAEALVRWTHPERGMLSPSEFIPLAEESGLIQALGDWVLESACAQLQAWSRHPDWVRLTLAVNISDRQFRDANFVERILALLERTGVDPSLLDLELNESLLLQNPKGIVASLDALKAHGVRLTLDRFGSERSSLGVLKHLPLDRLKLDRSLVRDLPTDPKAAAIAKSVIALGDALGFEVTAVGVETEAERRFLEAHACPSFQGYLFSQALSSEELNSSLAASG</sequence>
<proteinExistence type="predicted"/>
<dbReference type="Pfam" id="PF08447">
    <property type="entry name" value="PAS_3"/>
    <property type="match status" value="1"/>
</dbReference>
<dbReference type="InterPro" id="IPR000160">
    <property type="entry name" value="GGDEF_dom"/>
</dbReference>
<evidence type="ECO:0000259" key="3">
    <source>
        <dbReference type="PROSITE" id="PS50113"/>
    </source>
</evidence>
<feature type="transmembrane region" description="Helical" evidence="1">
    <location>
        <begin position="159"/>
        <end position="180"/>
    </location>
</feature>
<dbReference type="PROSITE" id="PS50112">
    <property type="entry name" value="PAS"/>
    <property type="match status" value="2"/>
</dbReference>
<feature type="domain" description="PAC" evidence="3">
    <location>
        <begin position="407"/>
        <end position="459"/>
    </location>
</feature>
<dbReference type="PROSITE" id="PS50883">
    <property type="entry name" value="EAL"/>
    <property type="match status" value="1"/>
</dbReference>
<feature type="domain" description="PAS" evidence="2">
    <location>
        <begin position="228"/>
        <end position="281"/>
    </location>
</feature>
<dbReference type="Gene3D" id="3.30.450.20">
    <property type="entry name" value="PAS domain"/>
    <property type="match status" value="2"/>
</dbReference>
<feature type="transmembrane region" description="Helical" evidence="1">
    <location>
        <begin position="113"/>
        <end position="131"/>
    </location>
</feature>
<feature type="transmembrane region" description="Helical" evidence="1">
    <location>
        <begin position="12"/>
        <end position="39"/>
    </location>
</feature>
<dbReference type="CDD" id="cd01948">
    <property type="entry name" value="EAL"/>
    <property type="match status" value="1"/>
</dbReference>
<dbReference type="SMART" id="SM00267">
    <property type="entry name" value="GGDEF"/>
    <property type="match status" value="1"/>
</dbReference>
<evidence type="ECO:0000256" key="1">
    <source>
        <dbReference type="SAM" id="Phobius"/>
    </source>
</evidence>
<dbReference type="Pfam" id="PF13426">
    <property type="entry name" value="PAS_9"/>
    <property type="match status" value="1"/>
</dbReference>
<dbReference type="Gene3D" id="3.20.20.450">
    <property type="entry name" value="EAL domain"/>
    <property type="match status" value="1"/>
</dbReference>
<evidence type="ECO:0000259" key="2">
    <source>
        <dbReference type="PROSITE" id="PS50112"/>
    </source>
</evidence>
<dbReference type="InterPro" id="IPR001633">
    <property type="entry name" value="EAL_dom"/>
</dbReference>
<dbReference type="InterPro" id="IPR000014">
    <property type="entry name" value="PAS"/>
</dbReference>
<dbReference type="AlphaFoldDB" id="I3YCA7"/>
<dbReference type="PROSITE" id="PS50887">
    <property type="entry name" value="GGDEF"/>
    <property type="match status" value="1"/>
</dbReference>
<dbReference type="SMART" id="SM00091">
    <property type="entry name" value="PAS"/>
    <property type="match status" value="2"/>
</dbReference>
<gene>
    <name evidence="6" type="ordered locus">Thivi_2706</name>
</gene>
<dbReference type="SUPFAM" id="SSF55073">
    <property type="entry name" value="Nucleotide cyclase"/>
    <property type="match status" value="1"/>
</dbReference>
<dbReference type="SUPFAM" id="SSF55785">
    <property type="entry name" value="PYP-like sensor domain (PAS domain)"/>
    <property type="match status" value="2"/>
</dbReference>